<dbReference type="Gene3D" id="3.40.50.720">
    <property type="entry name" value="NAD(P)-binding Rossmann-like Domain"/>
    <property type="match status" value="2"/>
</dbReference>
<dbReference type="GO" id="GO:0008465">
    <property type="term" value="F:hydroxypyruvate reductase (NADH) activity"/>
    <property type="evidence" value="ECO:0007669"/>
    <property type="project" value="UniProtKB-EC"/>
</dbReference>
<keyword evidence="3" id="KW-0520">NAD</keyword>
<reference evidence="6" key="1">
    <citation type="submission" date="2019-03" db="EMBL/GenBank/DDBJ databases">
        <title>Single cell metagenomics reveals metabolic interactions within the superorganism composed of flagellate Streblomastix strix and complex community of Bacteroidetes bacteria on its surface.</title>
        <authorList>
            <person name="Treitli S.C."/>
            <person name="Kolisko M."/>
            <person name="Husnik F."/>
            <person name="Keeling P."/>
            <person name="Hampl V."/>
        </authorList>
    </citation>
    <scope>NUCLEOTIDE SEQUENCE</scope>
    <source>
        <strain evidence="6">STM</strain>
    </source>
</reference>
<name>A0A5J4Q709_9ZZZZ</name>
<evidence type="ECO:0000259" key="5">
    <source>
        <dbReference type="Pfam" id="PF02826"/>
    </source>
</evidence>
<dbReference type="InterPro" id="IPR050418">
    <property type="entry name" value="D-iso_2-hydroxyacid_DH_PdxB"/>
</dbReference>
<dbReference type="InterPro" id="IPR029752">
    <property type="entry name" value="D-isomer_DH_CS1"/>
</dbReference>
<dbReference type="EC" id="1.1.1.29" evidence="6"/>
<dbReference type="Pfam" id="PF00389">
    <property type="entry name" value="2-Hacid_dh"/>
    <property type="match status" value="1"/>
</dbReference>
<dbReference type="InterPro" id="IPR006140">
    <property type="entry name" value="D-isomer_DH_NAD-bd"/>
</dbReference>
<evidence type="ECO:0000313" key="6">
    <source>
        <dbReference type="EMBL" id="KAA6317447.1"/>
    </source>
</evidence>
<dbReference type="PROSITE" id="PS00065">
    <property type="entry name" value="D_2_HYDROXYACID_DH_1"/>
    <property type="match status" value="1"/>
</dbReference>
<dbReference type="CDD" id="cd12162">
    <property type="entry name" value="2-Hacid_dh_4"/>
    <property type="match status" value="1"/>
</dbReference>
<gene>
    <name evidence="6" type="ORF">EZS27_032398</name>
</gene>
<comment type="caution">
    <text evidence="6">The sequence shown here is derived from an EMBL/GenBank/DDBJ whole genome shotgun (WGS) entry which is preliminary data.</text>
</comment>
<sequence>MKITVLDGHTLNPGDLDWCELQSLGECAIYDRTPPDKVWERAQDAEALLTNKTILSAEMMDALPKLKYIGVLATGYNVVDIDAARKQHIVVTNIPAYSTESVAQMVFAHILNITQRVQHYSEEVRKGIWTNSIDFSFWNTPLIELAEKKIGIVGLGNIGRRVAQIAGAFGMKVYAYTSKPASQLLPEITKLELDELFSICDVVSLHCPLTEKTYELVNARRLSLMKPTAILINTGRGLLVNERDLAEALTNQIILAAGLDVLSTEPPLSGNPLLNVKNCYITPHIAWASYAARKRLMNIAVGNLKAYMEGKTLNNITG</sequence>
<dbReference type="FunFam" id="3.40.50.720:FF:000203">
    <property type="entry name" value="D-3-phosphoglycerate dehydrogenase (SerA)"/>
    <property type="match status" value="1"/>
</dbReference>
<dbReference type="AlphaFoldDB" id="A0A5J4Q709"/>
<evidence type="ECO:0000256" key="1">
    <source>
        <dbReference type="ARBA" id="ARBA00005854"/>
    </source>
</evidence>
<protein>
    <submittedName>
        <fullName evidence="6">Glycerate dehydrogenase</fullName>
        <ecNumber evidence="6">1.1.1.29</ecNumber>
    </submittedName>
</protein>
<dbReference type="EMBL" id="SNRY01004517">
    <property type="protein sequence ID" value="KAA6317447.1"/>
    <property type="molecule type" value="Genomic_DNA"/>
</dbReference>
<dbReference type="Pfam" id="PF02826">
    <property type="entry name" value="2-Hacid_dh_C"/>
    <property type="match status" value="1"/>
</dbReference>
<evidence type="ECO:0000256" key="3">
    <source>
        <dbReference type="ARBA" id="ARBA00023027"/>
    </source>
</evidence>
<dbReference type="PROSITE" id="PS00670">
    <property type="entry name" value="D_2_HYDROXYACID_DH_2"/>
    <property type="match status" value="1"/>
</dbReference>
<dbReference type="InterPro" id="IPR006139">
    <property type="entry name" value="D-isomer_2_OHA_DH_cat_dom"/>
</dbReference>
<comment type="similarity">
    <text evidence="1">Belongs to the D-isomer specific 2-hydroxyacid dehydrogenase family.</text>
</comment>
<organism evidence="6">
    <name type="scientific">termite gut metagenome</name>
    <dbReference type="NCBI Taxonomy" id="433724"/>
    <lineage>
        <taxon>unclassified sequences</taxon>
        <taxon>metagenomes</taxon>
        <taxon>organismal metagenomes</taxon>
    </lineage>
</organism>
<dbReference type="PANTHER" id="PTHR43761">
    <property type="entry name" value="D-ISOMER SPECIFIC 2-HYDROXYACID DEHYDROGENASE FAMILY PROTEIN (AFU_ORTHOLOGUE AFUA_1G13630)"/>
    <property type="match status" value="1"/>
</dbReference>
<dbReference type="SUPFAM" id="SSF52283">
    <property type="entry name" value="Formate/glycerate dehydrogenase catalytic domain-like"/>
    <property type="match status" value="1"/>
</dbReference>
<feature type="domain" description="D-isomer specific 2-hydroxyacid dehydrogenase NAD-binding" evidence="5">
    <location>
        <begin position="107"/>
        <end position="286"/>
    </location>
</feature>
<keyword evidence="2 6" id="KW-0560">Oxidoreductase</keyword>
<dbReference type="GO" id="GO:0051287">
    <property type="term" value="F:NAD binding"/>
    <property type="evidence" value="ECO:0007669"/>
    <property type="project" value="InterPro"/>
</dbReference>
<dbReference type="PANTHER" id="PTHR43761:SF1">
    <property type="entry name" value="D-ISOMER SPECIFIC 2-HYDROXYACID DEHYDROGENASE CATALYTIC DOMAIN-CONTAINING PROTEIN-RELATED"/>
    <property type="match status" value="1"/>
</dbReference>
<accession>A0A5J4Q709</accession>
<evidence type="ECO:0000256" key="2">
    <source>
        <dbReference type="ARBA" id="ARBA00023002"/>
    </source>
</evidence>
<evidence type="ECO:0000259" key="4">
    <source>
        <dbReference type="Pfam" id="PF00389"/>
    </source>
</evidence>
<dbReference type="InterPro" id="IPR029753">
    <property type="entry name" value="D-isomer_DH_CS"/>
</dbReference>
<dbReference type="SUPFAM" id="SSF51735">
    <property type="entry name" value="NAD(P)-binding Rossmann-fold domains"/>
    <property type="match status" value="1"/>
</dbReference>
<dbReference type="InterPro" id="IPR036291">
    <property type="entry name" value="NAD(P)-bd_dom_sf"/>
</dbReference>
<proteinExistence type="inferred from homology"/>
<feature type="domain" description="D-isomer specific 2-hydroxyacid dehydrogenase catalytic" evidence="4">
    <location>
        <begin position="19"/>
        <end position="316"/>
    </location>
</feature>
<dbReference type="PROSITE" id="PS00671">
    <property type="entry name" value="D_2_HYDROXYACID_DH_3"/>
    <property type="match status" value="1"/>
</dbReference>